<gene>
    <name evidence="2" type="ORF">KHLLAP_LOCUS10644</name>
</gene>
<organism evidence="2 3">
    <name type="scientific">Anthostomella pinea</name>
    <dbReference type="NCBI Taxonomy" id="933095"/>
    <lineage>
        <taxon>Eukaryota</taxon>
        <taxon>Fungi</taxon>
        <taxon>Dikarya</taxon>
        <taxon>Ascomycota</taxon>
        <taxon>Pezizomycotina</taxon>
        <taxon>Sordariomycetes</taxon>
        <taxon>Xylariomycetidae</taxon>
        <taxon>Xylariales</taxon>
        <taxon>Xylariaceae</taxon>
        <taxon>Anthostomella</taxon>
    </lineage>
</organism>
<evidence type="ECO:0000313" key="2">
    <source>
        <dbReference type="EMBL" id="CAJ2510176.1"/>
    </source>
</evidence>
<dbReference type="PANTHER" id="PTHR31571:SF1">
    <property type="entry name" value="ALTERED INHERITANCE OF MITOCHONDRIA PROTEIN 6"/>
    <property type="match status" value="1"/>
</dbReference>
<evidence type="ECO:0000256" key="1">
    <source>
        <dbReference type="SAM" id="MobiDB-lite"/>
    </source>
</evidence>
<keyword evidence="3" id="KW-1185">Reference proteome</keyword>
<dbReference type="AlphaFoldDB" id="A0AAI8VSD1"/>
<name>A0AAI8VSD1_9PEZI</name>
<feature type="region of interest" description="Disordered" evidence="1">
    <location>
        <begin position="253"/>
        <end position="274"/>
    </location>
</feature>
<feature type="region of interest" description="Disordered" evidence="1">
    <location>
        <begin position="1"/>
        <end position="25"/>
    </location>
</feature>
<feature type="compositionally biased region" description="Low complexity" evidence="1">
    <location>
        <begin position="1"/>
        <end position="10"/>
    </location>
</feature>
<dbReference type="Proteomes" id="UP001295740">
    <property type="component" value="Unassembled WGS sequence"/>
</dbReference>
<accession>A0AAI8VSD1</accession>
<dbReference type="EMBL" id="CAUWAG010000013">
    <property type="protein sequence ID" value="CAJ2510176.1"/>
    <property type="molecule type" value="Genomic_DNA"/>
</dbReference>
<protein>
    <submittedName>
        <fullName evidence="2">Uu.00g060760.m01.CDS01</fullName>
    </submittedName>
</protein>
<evidence type="ECO:0000313" key="3">
    <source>
        <dbReference type="Proteomes" id="UP001295740"/>
    </source>
</evidence>
<sequence>MRRPNSRVPNTPNPPPSTRTTTTHNDYAQRIPLFEALGSGCISVEADVHLRDADLLDGHFSTSLSPDNLNNAHNHTAGGGGADAWRGIFDRAPQQTVLLLIDHKTSGARARRPGLTIVASGNAPFDSVTALNATHRDIFRDAEIEALASVHDDFPGHEAPTYAYNVSNSYFASTQFALAQLWTNATAAAATSPSSTPRRNVEAALPQIEQAPVRGLVARYWDTPASPPNLKEVVWRVLVERGVGVLNLDDMGGGEGSARVVGEDREVRSAAGRK</sequence>
<dbReference type="PANTHER" id="PTHR31571">
    <property type="entry name" value="ALTERED INHERITANCE OF MITOCHONDRIA PROTEIN 6"/>
    <property type="match status" value="1"/>
</dbReference>
<proteinExistence type="predicted"/>
<comment type="caution">
    <text evidence="2">The sequence shown here is derived from an EMBL/GenBank/DDBJ whole genome shotgun (WGS) entry which is preliminary data.</text>
</comment>
<dbReference type="InterPro" id="IPR051236">
    <property type="entry name" value="HAT_RTT109-like"/>
</dbReference>
<reference evidence="2" key="1">
    <citation type="submission" date="2023-10" db="EMBL/GenBank/DDBJ databases">
        <authorList>
            <person name="Hackl T."/>
        </authorList>
    </citation>
    <scope>NUCLEOTIDE SEQUENCE</scope>
</reference>